<evidence type="ECO:0000256" key="5">
    <source>
        <dbReference type="PIRSR" id="PIRSR600246-2"/>
    </source>
</evidence>
<feature type="binding site" evidence="5">
    <location>
        <begin position="237"/>
        <end position="240"/>
    </location>
    <ligand>
        <name>substrate</name>
    </ligand>
</feature>
<dbReference type="PANTHER" id="PTHR10188">
    <property type="entry name" value="L-ASPARAGINASE"/>
    <property type="match status" value="1"/>
</dbReference>
<reference evidence="7 8" key="1">
    <citation type="submission" date="2009-02" db="EMBL/GenBank/DDBJ databases">
        <title>Draft genome sequence of Bifidobacterium pseudocatenulatum (DSM 20438).</title>
        <authorList>
            <person name="Sudarsanam P."/>
            <person name="Ley R."/>
            <person name="Guruge J."/>
            <person name="Turnbaugh P.J."/>
            <person name="Mahowald M."/>
            <person name="Liep D."/>
            <person name="Gordon J."/>
        </authorList>
    </citation>
    <scope>NUCLEOTIDE SEQUENCE [LARGE SCALE GENOMIC DNA]</scope>
    <source>
        <strain evidence="7 8">DSM 20438</strain>
    </source>
</reference>
<dbReference type="FunFam" id="3.60.20.30:FF:000001">
    <property type="entry name" value="Isoaspartyl peptidase/L-asparaginase"/>
    <property type="match status" value="1"/>
</dbReference>
<dbReference type="GO" id="GO:0006508">
    <property type="term" value="P:proteolysis"/>
    <property type="evidence" value="ECO:0007669"/>
    <property type="project" value="UniProtKB-KW"/>
</dbReference>
<keyword evidence="2" id="KW-0378">Hydrolase</keyword>
<keyword evidence="3" id="KW-0068">Autocatalytic cleavage</keyword>
<dbReference type="PANTHER" id="PTHR10188:SF6">
    <property type="entry name" value="N(4)-(BETA-N-ACETYLGLUCOSAMINYL)-L-ASPARAGINASE"/>
    <property type="match status" value="1"/>
</dbReference>
<protein>
    <submittedName>
        <fullName evidence="7">Asparaginase</fullName>
    </submittedName>
</protein>
<sequence length="338" mass="35681">MFGHFLSKDDVRYLRIINKNGVEKISMNEAALPQSTVHIAQADPDGILLVIHAGAGNRGKKDTPERRAQVEQDLNRALEAGYALLEQGAPAEDAVCAAIRVMEDAPEFNAGRGAALTSEGIVSMDSCLMTGVDGEVGSACGLTTSKNPINVARAIKEKTKHVMFAKPGNDLLKEWGIELCDSEYFITPARQESLREAQSNGDEWEKHGTIGAVARDSSGNIAAGTSTGGITNQMPGRVGDSPLPGCGTYANNDSVAISCTGIGEAFVKEVAAHQVSDRVLYAKEEPIEAAKAALDGVARHHGDGGMIVVPAHGEGAMVFNSEMMNCGWKSPKGSYVQS</sequence>
<evidence type="ECO:0000256" key="6">
    <source>
        <dbReference type="PIRSR" id="PIRSR600246-3"/>
    </source>
</evidence>
<evidence type="ECO:0000256" key="4">
    <source>
        <dbReference type="PIRSR" id="PIRSR600246-1"/>
    </source>
</evidence>
<proteinExistence type="predicted"/>
<dbReference type="InterPro" id="IPR029055">
    <property type="entry name" value="Ntn_hydrolases_N"/>
</dbReference>
<dbReference type="GO" id="GO:0016811">
    <property type="term" value="F:hydrolase activity, acting on carbon-nitrogen (but not peptide) bonds, in linear amides"/>
    <property type="evidence" value="ECO:0007669"/>
    <property type="project" value="UniProtKB-ARBA"/>
</dbReference>
<comment type="caution">
    <text evidence="7">The sequence shown here is derived from an EMBL/GenBank/DDBJ whole genome shotgun (WGS) entry which is preliminary data.</text>
</comment>
<gene>
    <name evidence="7" type="ORF">BIFPSEUDO_03103</name>
</gene>
<feature type="active site" description="Nucleophile" evidence="4">
    <location>
        <position position="209"/>
    </location>
</feature>
<dbReference type="Gene3D" id="3.60.20.30">
    <property type="entry name" value="(Glycosyl)asparaginase"/>
    <property type="match status" value="1"/>
</dbReference>
<dbReference type="CDD" id="cd04512">
    <property type="entry name" value="Ntn_Asparaginase_2_like"/>
    <property type="match status" value="1"/>
</dbReference>
<keyword evidence="1" id="KW-0645">Protease</keyword>
<organism evidence="7 8">
    <name type="scientific">Bifidobacterium pseudocatenulatum DSM 20438 = JCM 1200 = LMG 10505</name>
    <dbReference type="NCBI Taxonomy" id="547043"/>
    <lineage>
        <taxon>Bacteria</taxon>
        <taxon>Bacillati</taxon>
        <taxon>Actinomycetota</taxon>
        <taxon>Actinomycetes</taxon>
        <taxon>Bifidobacteriales</taxon>
        <taxon>Bifidobacteriaceae</taxon>
        <taxon>Bifidobacterium</taxon>
    </lineage>
</organism>
<evidence type="ECO:0000256" key="1">
    <source>
        <dbReference type="ARBA" id="ARBA00022670"/>
    </source>
</evidence>
<dbReference type="SUPFAM" id="SSF56235">
    <property type="entry name" value="N-terminal nucleophile aminohydrolases (Ntn hydrolases)"/>
    <property type="match status" value="1"/>
</dbReference>
<evidence type="ECO:0000256" key="2">
    <source>
        <dbReference type="ARBA" id="ARBA00022801"/>
    </source>
</evidence>
<evidence type="ECO:0000313" key="7">
    <source>
        <dbReference type="EMBL" id="EEG71134.1"/>
    </source>
</evidence>
<evidence type="ECO:0000256" key="3">
    <source>
        <dbReference type="ARBA" id="ARBA00022813"/>
    </source>
</evidence>
<accession>C0BSI3</accession>
<dbReference type="GO" id="GO:0008233">
    <property type="term" value="F:peptidase activity"/>
    <property type="evidence" value="ECO:0007669"/>
    <property type="project" value="UniProtKB-KW"/>
</dbReference>
<name>C0BSI3_BIFPS</name>
<dbReference type="Pfam" id="PF01112">
    <property type="entry name" value="Asparaginase_2"/>
    <property type="match status" value="1"/>
</dbReference>
<dbReference type="eggNOG" id="COG1446">
    <property type="taxonomic scope" value="Bacteria"/>
</dbReference>
<feature type="site" description="Cleavage; by autolysis" evidence="6">
    <location>
        <begin position="208"/>
        <end position="209"/>
    </location>
</feature>
<dbReference type="AlphaFoldDB" id="C0BSI3"/>
<evidence type="ECO:0000313" key="8">
    <source>
        <dbReference type="Proteomes" id="UP000003875"/>
    </source>
</evidence>
<reference evidence="7 8" key="2">
    <citation type="submission" date="2009-02" db="EMBL/GenBank/DDBJ databases">
        <authorList>
            <person name="Fulton L."/>
            <person name="Clifton S."/>
            <person name="Fulton B."/>
            <person name="Xu J."/>
            <person name="Minx P."/>
            <person name="Pepin K.H."/>
            <person name="Johnson M."/>
            <person name="Bhonagiri V."/>
            <person name="Nash W.E."/>
            <person name="Mardis E.R."/>
            <person name="Wilson R.K."/>
        </authorList>
    </citation>
    <scope>NUCLEOTIDE SEQUENCE [LARGE SCALE GENOMIC DNA]</scope>
    <source>
        <strain evidence="7 8">DSM 20438</strain>
    </source>
</reference>
<feature type="binding site" evidence="5">
    <location>
        <begin position="260"/>
        <end position="263"/>
    </location>
    <ligand>
        <name>substrate</name>
    </ligand>
</feature>
<dbReference type="Proteomes" id="UP000003875">
    <property type="component" value="Unassembled WGS sequence"/>
</dbReference>
<dbReference type="EMBL" id="ABXX02000002">
    <property type="protein sequence ID" value="EEG71134.1"/>
    <property type="molecule type" value="Genomic_DNA"/>
</dbReference>
<dbReference type="InterPro" id="IPR000246">
    <property type="entry name" value="Peptidase_T2"/>
</dbReference>